<gene>
    <name evidence="9" type="ORF">QE152_g37682</name>
</gene>
<evidence type="ECO:0000256" key="4">
    <source>
        <dbReference type="ARBA" id="ARBA00022737"/>
    </source>
</evidence>
<dbReference type="PROSITE" id="PS50012">
    <property type="entry name" value="RCC1_3"/>
    <property type="match status" value="6"/>
</dbReference>
<evidence type="ECO:0000256" key="6">
    <source>
        <dbReference type="PROSITE-ProRule" id="PRU00104"/>
    </source>
</evidence>
<dbReference type="InterPro" id="IPR000569">
    <property type="entry name" value="HECT_dom"/>
</dbReference>
<accession>A0AAW1I9G5</accession>
<feature type="domain" description="HECT" evidence="8">
    <location>
        <begin position="696"/>
        <end position="1022"/>
    </location>
</feature>
<dbReference type="SMART" id="SM00119">
    <property type="entry name" value="HECTc"/>
    <property type="match status" value="1"/>
</dbReference>
<dbReference type="GO" id="GO:0005737">
    <property type="term" value="C:cytoplasm"/>
    <property type="evidence" value="ECO:0007669"/>
    <property type="project" value="UniProtKB-SubCell"/>
</dbReference>
<dbReference type="InterPro" id="IPR009091">
    <property type="entry name" value="RCC1/BLIP-II"/>
</dbReference>
<dbReference type="GO" id="GO:0006511">
    <property type="term" value="P:ubiquitin-dependent protein catabolic process"/>
    <property type="evidence" value="ECO:0007669"/>
    <property type="project" value="TreeGrafter"/>
</dbReference>
<dbReference type="FunFam" id="3.30.2160.10:FF:000004">
    <property type="entry name" value="probable E3 ubiquitin-protein ligase HERC4 isoform X1"/>
    <property type="match status" value="1"/>
</dbReference>
<keyword evidence="4" id="KW-0677">Repeat</keyword>
<feature type="repeat" description="RCC1" evidence="7">
    <location>
        <begin position="282"/>
        <end position="333"/>
    </location>
</feature>
<dbReference type="EMBL" id="JASPKY010000751">
    <property type="protein sequence ID" value="KAK9685779.1"/>
    <property type="molecule type" value="Genomic_DNA"/>
</dbReference>
<comment type="subcellular location">
    <subcellularLocation>
        <location evidence="1">Cytoplasm</location>
    </subcellularLocation>
</comment>
<dbReference type="InterPro" id="IPR058923">
    <property type="entry name" value="RCC1-like_dom"/>
</dbReference>
<feature type="repeat" description="RCC1" evidence="7">
    <location>
        <begin position="230"/>
        <end position="281"/>
    </location>
</feature>
<proteinExistence type="predicted"/>
<dbReference type="Gene3D" id="3.30.2160.10">
    <property type="entry name" value="Hect, E3 ligase catalytic domain"/>
    <property type="match status" value="1"/>
</dbReference>
<dbReference type="Proteomes" id="UP001458880">
    <property type="component" value="Unassembled WGS sequence"/>
</dbReference>
<evidence type="ECO:0000259" key="8">
    <source>
        <dbReference type="PROSITE" id="PS50237"/>
    </source>
</evidence>
<dbReference type="SUPFAM" id="SSF56204">
    <property type="entry name" value="Hect, E3 ligase catalytic domain"/>
    <property type="match status" value="1"/>
</dbReference>
<dbReference type="Pfam" id="PF25390">
    <property type="entry name" value="WD40_RLD"/>
    <property type="match status" value="1"/>
</dbReference>
<dbReference type="InterPro" id="IPR051709">
    <property type="entry name" value="Ub-ligase/GTPase-reg"/>
</dbReference>
<keyword evidence="5 6" id="KW-0833">Ubl conjugation pathway</keyword>
<dbReference type="SUPFAM" id="SSF50985">
    <property type="entry name" value="RCC1/BLIP-II"/>
    <property type="match status" value="1"/>
</dbReference>
<dbReference type="AlphaFoldDB" id="A0AAW1I9G5"/>
<dbReference type="InterPro" id="IPR035983">
    <property type="entry name" value="Hect_E3_ubiquitin_ligase"/>
</dbReference>
<evidence type="ECO:0000256" key="1">
    <source>
        <dbReference type="ARBA" id="ARBA00004496"/>
    </source>
</evidence>
<feature type="repeat" description="RCC1" evidence="7">
    <location>
        <begin position="123"/>
        <end position="176"/>
    </location>
</feature>
<feature type="repeat" description="RCC1" evidence="7">
    <location>
        <begin position="177"/>
        <end position="229"/>
    </location>
</feature>
<keyword evidence="10" id="KW-1185">Reference proteome</keyword>
<dbReference type="PROSITE" id="PS50237">
    <property type="entry name" value="HECT"/>
    <property type="match status" value="1"/>
</dbReference>
<dbReference type="GO" id="GO:0009966">
    <property type="term" value="P:regulation of signal transduction"/>
    <property type="evidence" value="ECO:0007669"/>
    <property type="project" value="UniProtKB-ARBA"/>
</dbReference>
<dbReference type="FunFam" id="3.30.2410.10:FF:000003">
    <property type="entry name" value="probable E3 ubiquitin-protein ligase HERC4 isoform X1"/>
    <property type="match status" value="1"/>
</dbReference>
<organism evidence="9 10">
    <name type="scientific">Popillia japonica</name>
    <name type="common">Japanese beetle</name>
    <dbReference type="NCBI Taxonomy" id="7064"/>
    <lineage>
        <taxon>Eukaryota</taxon>
        <taxon>Metazoa</taxon>
        <taxon>Ecdysozoa</taxon>
        <taxon>Arthropoda</taxon>
        <taxon>Hexapoda</taxon>
        <taxon>Insecta</taxon>
        <taxon>Pterygota</taxon>
        <taxon>Neoptera</taxon>
        <taxon>Endopterygota</taxon>
        <taxon>Coleoptera</taxon>
        <taxon>Polyphaga</taxon>
        <taxon>Scarabaeiformia</taxon>
        <taxon>Scarabaeidae</taxon>
        <taxon>Rutelinae</taxon>
        <taxon>Popillia</taxon>
    </lineage>
</organism>
<dbReference type="PROSITE" id="PS00626">
    <property type="entry name" value="RCC1_2"/>
    <property type="match status" value="5"/>
</dbReference>
<sequence>MSCGVLCNKRIYIYIYYFHLFLFQKEMILSKYTNEHILAPRNLDWYKAGDVIQAACGTNHTLLLASDGKVYSCGNNDFGQLGHDQPRKRPRMSYFKLVSSLDAHSISQVACGASHSLALNQWGQVFAWGSDHQGQLGLQLGSDSIQPVPKILKALATYHVIQIACGENHSIALTNNGDLFSWGANNYGQLGIGTVTPRESNPTVVVSLTGIPIALIACGGNHTFALSKSGAVFGWGKNSMGQLGLNDTNSRSYPCQLRTLRNIKVRFISCGSDFSSFLTIDGGVLTCGAGMCGQLGHGNASNEILPRQVLELMGSIITQITCGRQHTLALVPSRGRVYSFGLGGSGQLGGRKPVNSSTPQVVLGPWISPSGTSVLPDSNADFTVKRIFAGGDHCFALCANKSSNLETIFKSLSCLNGSFLLSNDQHYYCTSKHHGVDVPLAETIFGMIAKFENESLKNLIWNDITDDLLRKLSPSPPDVEALRIYLTLPLYHEFYNPKQHIKLHRPFASAVLGLNTQANRVISSWWSSMTNEYFEKLVMIFKGVANYIIRNMRIPEDKTVSPDSSLIAMLDILALLNRLNHKIDGLKVAYDTFHINDLGEVLDVRIDYVQWLTDDTNKKFFLCNYPFIFDAQAKTLLLQADQRIQMHTAMKNATQQAFMALLFGPSSFQPINHYLVLNVTRDNIVADTVRELLMVNSRDLKKPLRVKIFGEEAEDAGGVTKEFFMLLLREILDPKYGMFKEYEETRAIWFSEHTFEDEVYYFLIGTLCGLAIYNFTIIDIPFPLALYKKLLKEPVLLSDLKGLSPSLANSLQSLLDYTESDVEEVFGLTFEVTRDEFGEIKSIPLKPNGKNITVTLENKQEYVNLYVDYIFNTSVSKHFDAFREGFMKVCGGRVLELFHSHELMAVVIGNENYDWHALEEAAEYKSGYKSSDQTIRWFWEVLHELPLADKKKFLLFLTGSDRIPIQGMKAIKIIIQPTTDDKFLPVAHTCFNLLDLPRYQTKEKLKYKLLQAIQQTQGFSLV</sequence>
<evidence type="ECO:0000313" key="9">
    <source>
        <dbReference type="EMBL" id="KAK9685779.1"/>
    </source>
</evidence>
<name>A0AAW1I9G5_POPJA</name>
<dbReference type="Gene3D" id="3.90.1750.10">
    <property type="entry name" value="Hect, E3 ligase catalytic domains"/>
    <property type="match status" value="1"/>
</dbReference>
<dbReference type="PANTHER" id="PTHR45622">
    <property type="entry name" value="UBIQUITIN-PROTEIN LIGASE E3A-RELATED"/>
    <property type="match status" value="1"/>
</dbReference>
<dbReference type="CDD" id="cd00078">
    <property type="entry name" value="HECTc"/>
    <property type="match status" value="1"/>
</dbReference>
<evidence type="ECO:0000256" key="5">
    <source>
        <dbReference type="ARBA" id="ARBA00022786"/>
    </source>
</evidence>
<evidence type="ECO:0000313" key="10">
    <source>
        <dbReference type="Proteomes" id="UP001458880"/>
    </source>
</evidence>
<feature type="repeat" description="RCC1" evidence="7">
    <location>
        <begin position="335"/>
        <end position="400"/>
    </location>
</feature>
<keyword evidence="2" id="KW-0963">Cytoplasm</keyword>
<evidence type="ECO:0000256" key="2">
    <source>
        <dbReference type="ARBA" id="ARBA00022490"/>
    </source>
</evidence>
<keyword evidence="3" id="KW-0808">Transferase</keyword>
<dbReference type="GO" id="GO:0061630">
    <property type="term" value="F:ubiquitin protein ligase activity"/>
    <property type="evidence" value="ECO:0007669"/>
    <property type="project" value="TreeGrafter"/>
</dbReference>
<dbReference type="InterPro" id="IPR000408">
    <property type="entry name" value="Reg_chr_condens"/>
</dbReference>
<feature type="repeat" description="RCC1" evidence="7">
    <location>
        <begin position="68"/>
        <end position="122"/>
    </location>
</feature>
<evidence type="ECO:0000256" key="3">
    <source>
        <dbReference type="ARBA" id="ARBA00022679"/>
    </source>
</evidence>
<dbReference type="Pfam" id="PF00632">
    <property type="entry name" value="HECT"/>
    <property type="match status" value="1"/>
</dbReference>
<reference evidence="9 10" key="1">
    <citation type="journal article" date="2024" name="BMC Genomics">
        <title>De novo assembly and annotation of Popillia japonica's genome with initial clues to its potential as an invasive pest.</title>
        <authorList>
            <person name="Cucini C."/>
            <person name="Boschi S."/>
            <person name="Funari R."/>
            <person name="Cardaioli E."/>
            <person name="Iannotti N."/>
            <person name="Marturano G."/>
            <person name="Paoli F."/>
            <person name="Bruttini M."/>
            <person name="Carapelli A."/>
            <person name="Frati F."/>
            <person name="Nardi F."/>
        </authorList>
    </citation>
    <scope>NUCLEOTIDE SEQUENCE [LARGE SCALE GENOMIC DNA]</scope>
    <source>
        <strain evidence="9">DMR45628</strain>
    </source>
</reference>
<protein>
    <submittedName>
        <fullName evidence="9">HECT-domain (Ubiquitin-transferase)</fullName>
    </submittedName>
</protein>
<dbReference type="Gene3D" id="3.30.2410.10">
    <property type="entry name" value="Hect, E3 ligase catalytic domain"/>
    <property type="match status" value="1"/>
</dbReference>
<comment type="caution">
    <text evidence="9">The sequence shown here is derived from an EMBL/GenBank/DDBJ whole genome shotgun (WGS) entry which is preliminary data.</text>
</comment>
<dbReference type="PANTHER" id="PTHR45622:SF76">
    <property type="entry name" value="HECT AND RLD DOMAIN CONTAINING E3 UBIQUITIN LIGASE 4, ISOFORM C"/>
    <property type="match status" value="1"/>
</dbReference>
<dbReference type="PRINTS" id="PR00633">
    <property type="entry name" value="RCCNDNSATION"/>
</dbReference>
<feature type="active site" description="Glycyl thioester intermediate" evidence="6">
    <location>
        <position position="990"/>
    </location>
</feature>
<dbReference type="GO" id="GO:0016567">
    <property type="term" value="P:protein ubiquitination"/>
    <property type="evidence" value="ECO:0007669"/>
    <property type="project" value="TreeGrafter"/>
</dbReference>
<evidence type="ECO:0000256" key="7">
    <source>
        <dbReference type="PROSITE-ProRule" id="PRU00235"/>
    </source>
</evidence>
<dbReference type="Gene3D" id="2.130.10.30">
    <property type="entry name" value="Regulator of chromosome condensation 1/beta-lactamase-inhibitor protein II"/>
    <property type="match status" value="2"/>
</dbReference>